<dbReference type="AlphaFoldDB" id="A0A2W7NUJ6"/>
<dbReference type="GO" id="GO:0009229">
    <property type="term" value="P:thiamine diphosphate biosynthetic process"/>
    <property type="evidence" value="ECO:0007669"/>
    <property type="project" value="UniProtKB-UniPathway"/>
</dbReference>
<dbReference type="Pfam" id="PF08543">
    <property type="entry name" value="Phos_pyr_kin"/>
    <property type="match status" value="1"/>
</dbReference>
<evidence type="ECO:0000313" key="9">
    <source>
        <dbReference type="Proteomes" id="UP000248916"/>
    </source>
</evidence>
<keyword evidence="4" id="KW-0547">Nucleotide-binding</keyword>
<evidence type="ECO:0000256" key="5">
    <source>
        <dbReference type="ARBA" id="ARBA00022777"/>
    </source>
</evidence>
<dbReference type="CDD" id="cd01169">
    <property type="entry name" value="HMPP_kinase"/>
    <property type="match status" value="1"/>
</dbReference>
<sequence length="272" mass="27798">MIPNILAIAGSDPSGGAGIQADIKAISANGGYAMAALTGLTAQNTCGVMRVQPVDPGMVTAQIAAIRDDIRIDAVKIGMLGDASVIVAVVAALEGLDAPIVLDPVMVAKGGDRLLEEEAVGALREKLLPRATLLTPNLPEAGDLLGESPARDIEAMRSQGHALRGFGPAAILMKGGHLDGEDAIDLLLTETGEMVLSAPRTDTRNTHGTGCTLSSALATELGHGRELPEAAERAKAYVSAAIAAASALSVGSGHGPTHHFHALWRDDHGGPR</sequence>
<evidence type="ECO:0000259" key="7">
    <source>
        <dbReference type="Pfam" id="PF08543"/>
    </source>
</evidence>
<dbReference type="InterPro" id="IPR013749">
    <property type="entry name" value="PM/HMP-P_kinase-1"/>
</dbReference>
<dbReference type="PANTHER" id="PTHR20858">
    <property type="entry name" value="PHOSPHOMETHYLPYRIMIDINE KINASE"/>
    <property type="match status" value="1"/>
</dbReference>
<dbReference type="EMBL" id="QKZL01000005">
    <property type="protein sequence ID" value="PZX17016.1"/>
    <property type="molecule type" value="Genomic_DNA"/>
</dbReference>
<protein>
    <recommendedName>
        <fullName evidence="2">hydroxymethylpyrimidine kinase</fullName>
        <ecNumber evidence="2">2.7.1.49</ecNumber>
    </recommendedName>
</protein>
<evidence type="ECO:0000256" key="1">
    <source>
        <dbReference type="ARBA" id="ARBA00004948"/>
    </source>
</evidence>
<proteinExistence type="predicted"/>
<dbReference type="NCBIfam" id="TIGR00097">
    <property type="entry name" value="HMP-P_kinase"/>
    <property type="match status" value="1"/>
</dbReference>
<keyword evidence="3" id="KW-0808">Transferase</keyword>
<keyword evidence="9" id="KW-1185">Reference proteome</keyword>
<dbReference type="OrthoDB" id="9810880at2"/>
<dbReference type="EC" id="2.7.1.49" evidence="2"/>
<evidence type="ECO:0000256" key="3">
    <source>
        <dbReference type="ARBA" id="ARBA00022679"/>
    </source>
</evidence>
<comment type="pathway">
    <text evidence="1">Cofactor biosynthesis; thiamine diphosphate biosynthesis.</text>
</comment>
<dbReference type="SUPFAM" id="SSF53613">
    <property type="entry name" value="Ribokinase-like"/>
    <property type="match status" value="1"/>
</dbReference>
<dbReference type="FunFam" id="3.40.1190.20:FF:000003">
    <property type="entry name" value="Phosphomethylpyrimidine kinase ThiD"/>
    <property type="match status" value="1"/>
</dbReference>
<dbReference type="InterPro" id="IPR029056">
    <property type="entry name" value="Ribokinase-like"/>
</dbReference>
<evidence type="ECO:0000313" key="8">
    <source>
        <dbReference type="EMBL" id="PZX17016.1"/>
    </source>
</evidence>
<keyword evidence="6" id="KW-0067">ATP-binding</keyword>
<dbReference type="UniPathway" id="UPA00060">
    <property type="reaction ID" value="UER00138"/>
</dbReference>
<accession>A0A2W7NUJ6</accession>
<dbReference type="Proteomes" id="UP000248916">
    <property type="component" value="Unassembled WGS sequence"/>
</dbReference>
<gene>
    <name evidence="8" type="ORF">LX81_01647</name>
</gene>
<evidence type="ECO:0000256" key="6">
    <source>
        <dbReference type="ARBA" id="ARBA00022840"/>
    </source>
</evidence>
<reference evidence="8 9" key="1">
    <citation type="submission" date="2018-06" db="EMBL/GenBank/DDBJ databases">
        <title>Genomic Encyclopedia of Archaeal and Bacterial Type Strains, Phase II (KMG-II): from individual species to whole genera.</title>
        <authorList>
            <person name="Goeker M."/>
        </authorList>
    </citation>
    <scope>NUCLEOTIDE SEQUENCE [LARGE SCALE GENOMIC DNA]</scope>
    <source>
        <strain evidence="8 9">DSM 22009</strain>
    </source>
</reference>
<dbReference type="PANTHER" id="PTHR20858:SF17">
    <property type="entry name" value="HYDROXYMETHYLPYRIMIDINE_PHOSPHOMETHYLPYRIMIDINE KINASE THI20-RELATED"/>
    <property type="match status" value="1"/>
</dbReference>
<comment type="caution">
    <text evidence="8">The sequence shown here is derived from an EMBL/GenBank/DDBJ whole genome shotgun (WGS) entry which is preliminary data.</text>
</comment>
<dbReference type="RefSeq" id="WP_111536802.1">
    <property type="nucleotide sequence ID" value="NZ_QKZL01000005.1"/>
</dbReference>
<feature type="domain" description="Pyridoxamine kinase/Phosphomethylpyrimidine kinase" evidence="7">
    <location>
        <begin position="12"/>
        <end position="258"/>
    </location>
</feature>
<name>A0A2W7NUJ6_9RHOB</name>
<dbReference type="GO" id="GO:0005829">
    <property type="term" value="C:cytosol"/>
    <property type="evidence" value="ECO:0007669"/>
    <property type="project" value="TreeGrafter"/>
</dbReference>
<dbReference type="GO" id="GO:0008972">
    <property type="term" value="F:phosphomethylpyrimidine kinase activity"/>
    <property type="evidence" value="ECO:0007669"/>
    <property type="project" value="InterPro"/>
</dbReference>
<evidence type="ECO:0000256" key="4">
    <source>
        <dbReference type="ARBA" id="ARBA00022741"/>
    </source>
</evidence>
<dbReference type="Gene3D" id="3.40.1190.20">
    <property type="match status" value="1"/>
</dbReference>
<dbReference type="InterPro" id="IPR004399">
    <property type="entry name" value="HMP/HMP-P_kinase_dom"/>
</dbReference>
<keyword evidence="5 8" id="KW-0418">Kinase</keyword>
<dbReference type="GO" id="GO:0008902">
    <property type="term" value="F:hydroxymethylpyrimidine kinase activity"/>
    <property type="evidence" value="ECO:0007669"/>
    <property type="project" value="UniProtKB-EC"/>
</dbReference>
<organism evidence="8 9">
    <name type="scientific">Palleronia aestuarii</name>
    <dbReference type="NCBI Taxonomy" id="568105"/>
    <lineage>
        <taxon>Bacteria</taxon>
        <taxon>Pseudomonadati</taxon>
        <taxon>Pseudomonadota</taxon>
        <taxon>Alphaproteobacteria</taxon>
        <taxon>Rhodobacterales</taxon>
        <taxon>Roseobacteraceae</taxon>
        <taxon>Palleronia</taxon>
    </lineage>
</organism>
<dbReference type="GO" id="GO:0009228">
    <property type="term" value="P:thiamine biosynthetic process"/>
    <property type="evidence" value="ECO:0007669"/>
    <property type="project" value="InterPro"/>
</dbReference>
<dbReference type="GO" id="GO:0005524">
    <property type="term" value="F:ATP binding"/>
    <property type="evidence" value="ECO:0007669"/>
    <property type="project" value="UniProtKB-KW"/>
</dbReference>
<evidence type="ECO:0000256" key="2">
    <source>
        <dbReference type="ARBA" id="ARBA00012135"/>
    </source>
</evidence>